<dbReference type="Pfam" id="PF23357">
    <property type="entry name" value="DUF7088"/>
    <property type="match status" value="1"/>
</dbReference>
<protein>
    <recommendedName>
        <fullName evidence="2">DUF7088 domain-containing protein</fullName>
    </recommendedName>
</protein>
<reference evidence="3" key="1">
    <citation type="journal article" date="2014" name="Front. Microbiol.">
        <title>High frequency of phylogenetically diverse reductive dehalogenase-homologous genes in deep subseafloor sedimentary metagenomes.</title>
        <authorList>
            <person name="Kawai M."/>
            <person name="Futagami T."/>
            <person name="Toyoda A."/>
            <person name="Takaki Y."/>
            <person name="Nishi S."/>
            <person name="Hori S."/>
            <person name="Arai W."/>
            <person name="Tsubouchi T."/>
            <person name="Morono Y."/>
            <person name="Uchiyama I."/>
            <person name="Ito T."/>
            <person name="Fujiyama A."/>
            <person name="Inagaki F."/>
            <person name="Takami H."/>
        </authorList>
    </citation>
    <scope>NUCLEOTIDE SEQUENCE</scope>
    <source>
        <strain evidence="3">Expedition CK06-06</strain>
    </source>
</reference>
<comment type="caution">
    <text evidence="3">The sequence shown here is derived from an EMBL/GenBank/DDBJ whole genome shotgun (WGS) entry which is preliminary data.</text>
</comment>
<name>X0RF28_9ZZZZ</name>
<sequence>METDNKAIKTESVDVSSGVKVWTRGKKWLIGLNVVAMILIATAILVGVNYLGNRYYTRWDCTFGQEYTLSDKTQKVLNSLEEPITIYTLFMSMPGPQAQIVSVVQSKLSDLLEEYEFASDKVTVDEVKIMETPERLEILKKKLDTENLMPNDIVIVCGERQKII</sequence>
<keyword evidence="1" id="KW-1133">Transmembrane helix</keyword>
<gene>
    <name evidence="3" type="ORF">S01H1_16712</name>
</gene>
<evidence type="ECO:0000259" key="2">
    <source>
        <dbReference type="Pfam" id="PF23357"/>
    </source>
</evidence>
<evidence type="ECO:0000256" key="1">
    <source>
        <dbReference type="SAM" id="Phobius"/>
    </source>
</evidence>
<feature type="non-terminal residue" evidence="3">
    <location>
        <position position="164"/>
    </location>
</feature>
<keyword evidence="1" id="KW-0812">Transmembrane</keyword>
<dbReference type="InterPro" id="IPR055396">
    <property type="entry name" value="DUF7088"/>
</dbReference>
<organism evidence="3">
    <name type="scientific">marine sediment metagenome</name>
    <dbReference type="NCBI Taxonomy" id="412755"/>
    <lineage>
        <taxon>unclassified sequences</taxon>
        <taxon>metagenomes</taxon>
        <taxon>ecological metagenomes</taxon>
    </lineage>
</organism>
<feature type="transmembrane region" description="Helical" evidence="1">
    <location>
        <begin position="28"/>
        <end position="51"/>
    </location>
</feature>
<proteinExistence type="predicted"/>
<feature type="domain" description="DUF7088" evidence="2">
    <location>
        <begin position="65"/>
        <end position="153"/>
    </location>
</feature>
<dbReference type="EMBL" id="BARS01008807">
    <property type="protein sequence ID" value="GAF67373.1"/>
    <property type="molecule type" value="Genomic_DNA"/>
</dbReference>
<evidence type="ECO:0000313" key="3">
    <source>
        <dbReference type="EMBL" id="GAF67373.1"/>
    </source>
</evidence>
<dbReference type="AlphaFoldDB" id="X0RF28"/>
<accession>X0RF28</accession>
<keyword evidence="1" id="KW-0472">Membrane</keyword>